<dbReference type="Pfam" id="PF02595">
    <property type="entry name" value="Gly_kinase"/>
    <property type="match status" value="1"/>
</dbReference>
<gene>
    <name evidence="5" type="ORF">CTM46_06240</name>
</gene>
<dbReference type="GO" id="GO:0008887">
    <property type="term" value="F:glycerate kinase activity"/>
    <property type="evidence" value="ECO:0007669"/>
    <property type="project" value="UniProtKB-UniRule"/>
</dbReference>
<sequence length="373" mass="39322">MKVVLAFDSFKGSLTAKQATDAAAMGITDAFPTAEIVCLPMADGGEGTTETLVRHMGAEWTTCKIHDPLMRPLITRYAIGANRRVAIMEIAAAAGLTLLQSNEQNPMKTTTFGVGEMLLDAVRTGIQHILIGIGGSATNDGGTGMLAALGAKFYINNHIIECPRGGDLIHLTSIDLSSLAAFHNVQIEVLCDVNNPLFGHNGAAYVYAPQKGATQDEVKLLDCGLRNLARLCKADPSIPGCGAAGGLGYAFCLLGAQLRKGIDIVLETAGLATHLHTADLVITGEGKIDCQTLNNKLPFGVMSIARTYNIPTIALAGCVDNHDLLVSAGFQNVIGINPSNSPLSEAMNPEVAAHRLRNTTKEVVKEMLLNGNH</sequence>
<dbReference type="RefSeq" id="WP_100014209.1">
    <property type="nucleotide sequence ID" value="NZ_CP024727.1"/>
</dbReference>
<evidence type="ECO:0000256" key="4">
    <source>
        <dbReference type="PIRNR" id="PIRNR006078"/>
    </source>
</evidence>
<dbReference type="GO" id="GO:0031388">
    <property type="term" value="P:organic acid phosphorylation"/>
    <property type="evidence" value="ECO:0007669"/>
    <property type="project" value="UniProtKB-UniRule"/>
</dbReference>
<keyword evidence="3 4" id="KW-0418">Kinase</keyword>
<evidence type="ECO:0000256" key="3">
    <source>
        <dbReference type="ARBA" id="ARBA00022777"/>
    </source>
</evidence>
<dbReference type="InterPro" id="IPR018197">
    <property type="entry name" value="Glycerate_kinase_RE-like"/>
</dbReference>
<dbReference type="EMBL" id="CP024727">
    <property type="protein sequence ID" value="ATV31075.1"/>
    <property type="molecule type" value="Genomic_DNA"/>
</dbReference>
<dbReference type="PANTHER" id="PTHR21599:SF0">
    <property type="entry name" value="GLYCERATE KINASE"/>
    <property type="match status" value="1"/>
</dbReference>
<dbReference type="Gene3D" id="3.90.1510.10">
    <property type="entry name" value="Glycerate kinase, domain 2"/>
    <property type="match status" value="1"/>
</dbReference>
<dbReference type="InterPro" id="IPR004381">
    <property type="entry name" value="Glycerate_kinase"/>
</dbReference>
<dbReference type="SUPFAM" id="SSF110738">
    <property type="entry name" value="Glycerate kinase I"/>
    <property type="match status" value="1"/>
</dbReference>
<organism evidence="5 6">
    <name type="scientific">Prevotella intermedia</name>
    <dbReference type="NCBI Taxonomy" id="28131"/>
    <lineage>
        <taxon>Bacteria</taxon>
        <taxon>Pseudomonadati</taxon>
        <taxon>Bacteroidota</taxon>
        <taxon>Bacteroidia</taxon>
        <taxon>Bacteroidales</taxon>
        <taxon>Prevotellaceae</taxon>
        <taxon>Prevotella</taxon>
    </lineage>
</organism>
<comment type="similarity">
    <text evidence="1 4">Belongs to the glycerate kinase type-1 family.</text>
</comment>
<protein>
    <submittedName>
        <fullName evidence="5">Glycerate kinase</fullName>
    </submittedName>
</protein>
<dbReference type="Proteomes" id="UP000230742">
    <property type="component" value="Chromosome 1"/>
</dbReference>
<evidence type="ECO:0000256" key="1">
    <source>
        <dbReference type="ARBA" id="ARBA00006284"/>
    </source>
</evidence>
<dbReference type="NCBIfam" id="TIGR00045">
    <property type="entry name" value="glycerate kinase"/>
    <property type="match status" value="1"/>
</dbReference>
<accession>A0A2D3LKD8</accession>
<proteinExistence type="inferred from homology"/>
<dbReference type="PIRSF" id="PIRSF006078">
    <property type="entry name" value="GlxK"/>
    <property type="match status" value="1"/>
</dbReference>
<evidence type="ECO:0000256" key="2">
    <source>
        <dbReference type="ARBA" id="ARBA00022679"/>
    </source>
</evidence>
<dbReference type="PANTHER" id="PTHR21599">
    <property type="entry name" value="GLYCERATE KINASE"/>
    <property type="match status" value="1"/>
</dbReference>
<evidence type="ECO:0000313" key="5">
    <source>
        <dbReference type="EMBL" id="ATV31075.1"/>
    </source>
</evidence>
<dbReference type="InterPro" id="IPR018193">
    <property type="entry name" value="Glyc_kinase_flavodox-like_fold"/>
</dbReference>
<evidence type="ECO:0000313" key="6">
    <source>
        <dbReference type="Proteomes" id="UP000230742"/>
    </source>
</evidence>
<dbReference type="Gene3D" id="3.40.50.10350">
    <property type="entry name" value="Glycerate kinase, domain 1"/>
    <property type="match status" value="1"/>
</dbReference>
<reference evidence="5 6" key="1">
    <citation type="submission" date="2017-11" db="EMBL/GenBank/DDBJ databases">
        <title>Genome sequencing of Prevotella intermedia KCOM 1949.</title>
        <authorList>
            <person name="Kook J.-K."/>
            <person name="Park S.-N."/>
            <person name="Lim Y.K."/>
        </authorList>
    </citation>
    <scope>NUCLEOTIDE SEQUENCE [LARGE SCALE GENOMIC DNA]</scope>
    <source>
        <strain evidence="5 6">KCOM 1949</strain>
    </source>
</reference>
<keyword evidence="2 4" id="KW-0808">Transferase</keyword>
<dbReference type="InterPro" id="IPR036129">
    <property type="entry name" value="Glycerate_kinase_sf"/>
</dbReference>
<name>A0A2D3LKD8_PREIN</name>
<dbReference type="AlphaFoldDB" id="A0A2D3LKD8"/>